<keyword evidence="13 14" id="KW-0998">Cell outer membrane</keyword>
<evidence type="ECO:0000256" key="7">
    <source>
        <dbReference type="ARBA" id="ARBA00022729"/>
    </source>
</evidence>
<evidence type="ECO:0000259" key="18">
    <source>
        <dbReference type="Pfam" id="PF07715"/>
    </source>
</evidence>
<dbReference type="GO" id="GO:0015891">
    <property type="term" value="P:siderophore transport"/>
    <property type="evidence" value="ECO:0007669"/>
    <property type="project" value="InterPro"/>
</dbReference>
<dbReference type="InterPro" id="IPR036942">
    <property type="entry name" value="Beta-barrel_TonB_sf"/>
</dbReference>
<dbReference type="PROSITE" id="PS52016">
    <property type="entry name" value="TONB_DEPENDENT_REC_3"/>
    <property type="match status" value="1"/>
</dbReference>
<dbReference type="EMBL" id="VCEJ01000004">
    <property type="protein sequence ID" value="TLV00966.1"/>
    <property type="molecule type" value="Genomic_DNA"/>
</dbReference>
<feature type="domain" description="TonB-dependent receptor plug" evidence="18">
    <location>
        <begin position="131"/>
        <end position="230"/>
    </location>
</feature>
<keyword evidence="3 14" id="KW-0813">Transport</keyword>
<keyword evidence="6 14" id="KW-0812">Transmembrane</keyword>
<evidence type="ECO:0000256" key="9">
    <source>
        <dbReference type="ARBA" id="ARBA00023065"/>
    </source>
</evidence>
<evidence type="ECO:0000256" key="4">
    <source>
        <dbReference type="ARBA" id="ARBA00022452"/>
    </source>
</evidence>
<feature type="chain" id="PRO_5024395944" evidence="16">
    <location>
        <begin position="20"/>
        <end position="798"/>
    </location>
</feature>
<keyword evidence="7 16" id="KW-0732">Signal</keyword>
<dbReference type="InterPro" id="IPR000531">
    <property type="entry name" value="Beta-barrel_TonB"/>
</dbReference>
<keyword evidence="11 14" id="KW-0472">Membrane</keyword>
<evidence type="ECO:0000256" key="15">
    <source>
        <dbReference type="RuleBase" id="RU003357"/>
    </source>
</evidence>
<keyword evidence="10 15" id="KW-0798">TonB box</keyword>
<evidence type="ECO:0000256" key="16">
    <source>
        <dbReference type="SAM" id="SignalP"/>
    </source>
</evidence>
<name>A0A5R9KXF3_9BACT</name>
<dbReference type="PROSITE" id="PS01156">
    <property type="entry name" value="TONB_DEPENDENT_REC_2"/>
    <property type="match status" value="1"/>
</dbReference>
<dbReference type="InterPro" id="IPR008969">
    <property type="entry name" value="CarboxyPept-like_regulatory"/>
</dbReference>
<keyword evidence="4 14" id="KW-1134">Transmembrane beta strand</keyword>
<dbReference type="Pfam" id="PF07715">
    <property type="entry name" value="Plug"/>
    <property type="match status" value="1"/>
</dbReference>
<evidence type="ECO:0000256" key="6">
    <source>
        <dbReference type="ARBA" id="ARBA00022692"/>
    </source>
</evidence>
<reference evidence="19 20" key="1">
    <citation type="submission" date="2019-05" db="EMBL/GenBank/DDBJ databases">
        <authorList>
            <person name="Qu J.-H."/>
        </authorList>
    </citation>
    <scope>NUCLEOTIDE SEQUENCE [LARGE SCALE GENOMIC DNA]</scope>
    <source>
        <strain evidence="19 20">T17</strain>
    </source>
</reference>
<evidence type="ECO:0000313" key="20">
    <source>
        <dbReference type="Proteomes" id="UP000306402"/>
    </source>
</evidence>
<dbReference type="GO" id="GO:0038023">
    <property type="term" value="F:signaling receptor activity"/>
    <property type="evidence" value="ECO:0007669"/>
    <property type="project" value="InterPro"/>
</dbReference>
<dbReference type="InterPro" id="IPR039426">
    <property type="entry name" value="TonB-dep_rcpt-like"/>
</dbReference>
<dbReference type="Gene3D" id="2.170.130.10">
    <property type="entry name" value="TonB-dependent receptor, plug domain"/>
    <property type="match status" value="1"/>
</dbReference>
<dbReference type="Gene3D" id="2.60.40.1120">
    <property type="entry name" value="Carboxypeptidase-like, regulatory domain"/>
    <property type="match status" value="1"/>
</dbReference>
<dbReference type="CDD" id="cd01347">
    <property type="entry name" value="ligand_gated_channel"/>
    <property type="match status" value="1"/>
</dbReference>
<comment type="subcellular location">
    <subcellularLocation>
        <location evidence="1 14">Cell outer membrane</location>
        <topology evidence="1 14">Multi-pass membrane protein</topology>
    </subcellularLocation>
</comment>
<evidence type="ECO:0000256" key="13">
    <source>
        <dbReference type="ARBA" id="ARBA00023237"/>
    </source>
</evidence>
<keyword evidence="5" id="KW-0410">Iron transport</keyword>
<comment type="caution">
    <text evidence="19">The sequence shown here is derived from an EMBL/GenBank/DDBJ whole genome shotgun (WGS) entry which is preliminary data.</text>
</comment>
<keyword evidence="20" id="KW-1185">Reference proteome</keyword>
<dbReference type="SUPFAM" id="SSF56935">
    <property type="entry name" value="Porins"/>
    <property type="match status" value="1"/>
</dbReference>
<evidence type="ECO:0000256" key="12">
    <source>
        <dbReference type="ARBA" id="ARBA00023170"/>
    </source>
</evidence>
<evidence type="ECO:0000256" key="14">
    <source>
        <dbReference type="PROSITE-ProRule" id="PRU01360"/>
    </source>
</evidence>
<dbReference type="SUPFAM" id="SSF49464">
    <property type="entry name" value="Carboxypeptidase regulatory domain-like"/>
    <property type="match status" value="1"/>
</dbReference>
<dbReference type="NCBIfam" id="TIGR01783">
    <property type="entry name" value="TonB-siderophor"/>
    <property type="match status" value="1"/>
</dbReference>
<dbReference type="PANTHER" id="PTHR32552">
    <property type="entry name" value="FERRICHROME IRON RECEPTOR-RELATED"/>
    <property type="match status" value="1"/>
</dbReference>
<dbReference type="RefSeq" id="WP_138366338.1">
    <property type="nucleotide sequence ID" value="NZ_VCEJ01000004.1"/>
</dbReference>
<accession>A0A5R9KXF3</accession>
<dbReference type="InterPro" id="IPR010917">
    <property type="entry name" value="TonB_rcpt_CS"/>
</dbReference>
<feature type="signal peptide" evidence="16">
    <location>
        <begin position="1"/>
        <end position="19"/>
    </location>
</feature>
<dbReference type="GO" id="GO:0015344">
    <property type="term" value="F:siderophore uptake transmembrane transporter activity"/>
    <property type="evidence" value="ECO:0007669"/>
    <property type="project" value="TreeGrafter"/>
</dbReference>
<evidence type="ECO:0000256" key="5">
    <source>
        <dbReference type="ARBA" id="ARBA00022496"/>
    </source>
</evidence>
<protein>
    <submittedName>
        <fullName evidence="19">TonB-dependent receptor</fullName>
    </submittedName>
</protein>
<evidence type="ECO:0000313" key="19">
    <source>
        <dbReference type="EMBL" id="TLV00966.1"/>
    </source>
</evidence>
<evidence type="ECO:0000256" key="10">
    <source>
        <dbReference type="ARBA" id="ARBA00023077"/>
    </source>
</evidence>
<keyword evidence="8" id="KW-0408">Iron</keyword>
<dbReference type="InterPro" id="IPR010105">
    <property type="entry name" value="TonB_sidphr_rcpt"/>
</dbReference>
<dbReference type="InterPro" id="IPR012910">
    <property type="entry name" value="Plug_dom"/>
</dbReference>
<sequence length="798" mass="87585">MKKIYILLLLFLSAATVSAQTGRVTGQILSSDGQPAEQVSVGIKGSSKGDVTNAQGKFTIDRLKPGAHILLISFVGAETQEKPVDIIAGETAEVTVTLSENANQLQEVIVKGGNEYKSDALSSSLKLMTPILETPQNVQVVTSKVLTDQQVISMSDGLVRNVSGATRIEHWGDMYANISMRGSQIQAFRNGFNIVNSYWGPLTEDMSFVDHIEFVKGPAGFMLANGDPSGLYNVVTKKPTGETKGEASFTMGSFDMYRTTLDLDGKLSKDGKFLYRLNLAGQNKGSFRPNEFNNRYSVAPVITYQIDEKTKLTAEYTLQYAKMSDVGSFYIFSPEGYATLPRELTLMPPGLPATKIKDNSLFLNLQHQLNSDWKLTAQLAYLNYKMAGSSMWPSIINADGTMQRGVGIWDAKSEMTLGQVFVNGKVTTGGVVHRLLGGIDVGSKEYFADFAQSRSLDTLGGLFNPKSPVYGAPNNGYPIFDRSLDLEARAVSTGGLMDQKYTGLYVQDELGFLDNKIRLTIAGRFTHLSQAQWGAAPDKADHFTPRLGLSVSIDKNTSVYALYDQAFLPQSGRLTSGNKVQPITGNNTEFGLKRDWAEGRWNTTVAFYRILKNNELTGDPSRPNSGFSVELGQKRAQGVEFDVRGTILPGLNLTANYAYTNSEVTKVTQGVEVAKAGDPVPGFAKHTANGWLSYKVQNGALKGAGISGGFTYLGDRATSTWSNSDTRYNLPNYFKLDGGVFWEKDKIRLTLNVFNILDKYLYSGGTYDFQTAKGEPITSYYWQAEAPRNYRLSIAYKF</sequence>
<evidence type="ECO:0000256" key="2">
    <source>
        <dbReference type="ARBA" id="ARBA00009810"/>
    </source>
</evidence>
<comment type="similarity">
    <text evidence="2 14 15">Belongs to the TonB-dependent receptor family.</text>
</comment>
<dbReference type="GO" id="GO:0009279">
    <property type="term" value="C:cell outer membrane"/>
    <property type="evidence" value="ECO:0007669"/>
    <property type="project" value="UniProtKB-SubCell"/>
</dbReference>
<evidence type="ECO:0000256" key="11">
    <source>
        <dbReference type="ARBA" id="ARBA00023136"/>
    </source>
</evidence>
<proteinExistence type="inferred from homology"/>
<evidence type="ECO:0000256" key="8">
    <source>
        <dbReference type="ARBA" id="ARBA00023004"/>
    </source>
</evidence>
<evidence type="ECO:0000256" key="1">
    <source>
        <dbReference type="ARBA" id="ARBA00004571"/>
    </source>
</evidence>
<dbReference type="AlphaFoldDB" id="A0A5R9KXF3"/>
<dbReference type="Pfam" id="PF00593">
    <property type="entry name" value="TonB_dep_Rec_b-barrel"/>
    <property type="match status" value="1"/>
</dbReference>
<keyword evidence="9" id="KW-0406">Ion transport</keyword>
<dbReference type="Pfam" id="PF13715">
    <property type="entry name" value="CarbopepD_reg_2"/>
    <property type="match status" value="1"/>
</dbReference>
<keyword evidence="12 19" id="KW-0675">Receptor</keyword>
<dbReference type="Proteomes" id="UP000306402">
    <property type="component" value="Unassembled WGS sequence"/>
</dbReference>
<dbReference type="InterPro" id="IPR037066">
    <property type="entry name" value="Plug_dom_sf"/>
</dbReference>
<feature type="domain" description="TonB-dependent receptor-like beta-barrel" evidence="17">
    <location>
        <begin position="353"/>
        <end position="756"/>
    </location>
</feature>
<dbReference type="Gene3D" id="2.40.170.20">
    <property type="entry name" value="TonB-dependent receptor, beta-barrel domain"/>
    <property type="match status" value="1"/>
</dbReference>
<organism evidence="19 20">
    <name type="scientific">Dyadobacter luticola</name>
    <dbReference type="NCBI Taxonomy" id="1979387"/>
    <lineage>
        <taxon>Bacteria</taxon>
        <taxon>Pseudomonadati</taxon>
        <taxon>Bacteroidota</taxon>
        <taxon>Cytophagia</taxon>
        <taxon>Cytophagales</taxon>
        <taxon>Spirosomataceae</taxon>
        <taxon>Dyadobacter</taxon>
    </lineage>
</organism>
<evidence type="ECO:0000256" key="3">
    <source>
        <dbReference type="ARBA" id="ARBA00022448"/>
    </source>
</evidence>
<dbReference type="PANTHER" id="PTHR32552:SF68">
    <property type="entry name" value="FERRICHROME OUTER MEMBRANE TRANSPORTER_PHAGE RECEPTOR"/>
    <property type="match status" value="1"/>
</dbReference>
<gene>
    <name evidence="19" type="ORF">FEN17_15995</name>
</gene>
<evidence type="ECO:0000259" key="17">
    <source>
        <dbReference type="Pfam" id="PF00593"/>
    </source>
</evidence>
<dbReference type="OrthoDB" id="9758472at2"/>